<keyword evidence="9 11" id="KW-0675">Receptor</keyword>
<dbReference type="GO" id="GO:0005634">
    <property type="term" value="C:nucleus"/>
    <property type="evidence" value="ECO:0007669"/>
    <property type="project" value="UniProtKB-SubCell"/>
</dbReference>
<sequence>MDPSSSSTSNCVAVPGIQICEVCGQKAHGKHYGSVSCRACAAFFRRYGVSKSVKPCKKNQKCVLLKNGWFNCKQCRLQKCWDVGMRVEGFQFDRDTEPVMRGIPPTMDTFLGKPNFIIYCAPDRDNYTPKVIIDTQFLVDKAQEVLAKVSSTTYNVIIEYLKGSMTPVFALNPLEKLALGLQQIRSSVKKDVKIIRKFGKEEAFEVFEDEMLKAAKWLTYFDDFQQLPLPLQFDMLKGIWKVWTRLDKLAITAAGRRQMVCSNHQVMAHLNKTQVMADMTKIEIDLSWCTNYTLEQLQFFNHKDDLGRCEIAVEMMLDLQPTDVELSYMMCQLCFHYIGKRYQGVIMDIAERFQESLSNDLHDYYVNRMNMPQYSKRVTQMMKINNHIRTDICLDRSNLELLNVFDVYYAAYSHSFIRDI</sequence>
<dbReference type="InterPro" id="IPR049636">
    <property type="entry name" value="HNF4-like_DBD"/>
</dbReference>
<evidence type="ECO:0000256" key="1">
    <source>
        <dbReference type="ARBA" id="ARBA00004123"/>
    </source>
</evidence>
<evidence type="ECO:0000256" key="8">
    <source>
        <dbReference type="ARBA" id="ARBA00023163"/>
    </source>
</evidence>
<keyword evidence="8 11" id="KW-0804">Transcription</keyword>
<evidence type="ECO:0000313" key="14">
    <source>
        <dbReference type="Proteomes" id="UP000095282"/>
    </source>
</evidence>
<dbReference type="InterPro" id="IPR013088">
    <property type="entry name" value="Znf_NHR/GATA"/>
</dbReference>
<feature type="domain" description="Nuclear receptor" evidence="12">
    <location>
        <begin position="17"/>
        <end position="92"/>
    </location>
</feature>
<dbReference type="SMART" id="SM00399">
    <property type="entry name" value="ZnF_C4"/>
    <property type="match status" value="1"/>
</dbReference>
<organism evidence="14 15">
    <name type="scientific">Caenorhabditis tropicalis</name>
    <dbReference type="NCBI Taxonomy" id="1561998"/>
    <lineage>
        <taxon>Eukaryota</taxon>
        <taxon>Metazoa</taxon>
        <taxon>Ecdysozoa</taxon>
        <taxon>Nematoda</taxon>
        <taxon>Chromadorea</taxon>
        <taxon>Rhabditida</taxon>
        <taxon>Rhabditina</taxon>
        <taxon>Rhabditomorpha</taxon>
        <taxon>Rhabditoidea</taxon>
        <taxon>Rhabditidae</taxon>
        <taxon>Peloderinae</taxon>
        <taxon>Caenorhabditis</taxon>
    </lineage>
</organism>
<evidence type="ECO:0000256" key="11">
    <source>
        <dbReference type="RuleBase" id="RU004334"/>
    </source>
</evidence>
<evidence type="ECO:0000313" key="15">
    <source>
        <dbReference type="WBParaSite" id="Csp11.Scaffold463.g1546.t1"/>
    </source>
</evidence>
<evidence type="ECO:0000256" key="2">
    <source>
        <dbReference type="ARBA" id="ARBA00005993"/>
    </source>
</evidence>
<dbReference type="Gene3D" id="1.10.565.10">
    <property type="entry name" value="Retinoid X Receptor"/>
    <property type="match status" value="1"/>
</dbReference>
<dbReference type="SUPFAM" id="SSF57716">
    <property type="entry name" value="Glucocorticoid receptor-like (DNA-binding domain)"/>
    <property type="match status" value="1"/>
</dbReference>
<protein>
    <submittedName>
        <fullName evidence="15">Nuclear receptor domain-containing protein</fullName>
    </submittedName>
</protein>
<evidence type="ECO:0000259" key="12">
    <source>
        <dbReference type="PROSITE" id="PS51030"/>
    </source>
</evidence>
<accession>A0A1I7T1M1</accession>
<reference evidence="15" key="1">
    <citation type="submission" date="2016-11" db="UniProtKB">
        <authorList>
            <consortium name="WormBaseParasite"/>
        </authorList>
    </citation>
    <scope>IDENTIFICATION</scope>
</reference>
<feature type="domain" description="NR LBD" evidence="13">
    <location>
        <begin position="173"/>
        <end position="420"/>
    </location>
</feature>
<evidence type="ECO:0000256" key="3">
    <source>
        <dbReference type="ARBA" id="ARBA00022723"/>
    </source>
</evidence>
<dbReference type="eggNOG" id="KOG3575">
    <property type="taxonomic scope" value="Eukaryota"/>
</dbReference>
<dbReference type="GO" id="GO:0008270">
    <property type="term" value="F:zinc ion binding"/>
    <property type="evidence" value="ECO:0007669"/>
    <property type="project" value="UniProtKB-KW"/>
</dbReference>
<dbReference type="PANTHER" id="PTHR45680:SF12">
    <property type="entry name" value="NUCLEAR HORMONE RECEPTOR FAMILY-RELATED"/>
    <property type="match status" value="1"/>
</dbReference>
<evidence type="ECO:0000256" key="5">
    <source>
        <dbReference type="ARBA" id="ARBA00022833"/>
    </source>
</evidence>
<evidence type="ECO:0000256" key="7">
    <source>
        <dbReference type="ARBA" id="ARBA00023125"/>
    </source>
</evidence>
<dbReference type="SUPFAM" id="SSF48508">
    <property type="entry name" value="Nuclear receptor ligand-binding domain"/>
    <property type="match status" value="1"/>
</dbReference>
<dbReference type="InterPro" id="IPR001628">
    <property type="entry name" value="Znf_hrmn_rcpt"/>
</dbReference>
<dbReference type="InterPro" id="IPR051152">
    <property type="entry name" value="C.elegans_Orphan_NR"/>
</dbReference>
<comment type="subcellular location">
    <subcellularLocation>
        <location evidence="1 11">Nucleus</location>
    </subcellularLocation>
</comment>
<dbReference type="STRING" id="1561998.A0A1I7T1M1"/>
<dbReference type="PRINTS" id="PR00047">
    <property type="entry name" value="STROIDFINGER"/>
</dbReference>
<keyword evidence="14" id="KW-1185">Reference proteome</keyword>
<proteinExistence type="inferred from homology"/>
<evidence type="ECO:0000256" key="9">
    <source>
        <dbReference type="ARBA" id="ARBA00023170"/>
    </source>
</evidence>
<name>A0A1I7T1M1_9PELO</name>
<dbReference type="CDD" id="cd06960">
    <property type="entry name" value="NR_DBD_HNF4A"/>
    <property type="match status" value="1"/>
</dbReference>
<dbReference type="GO" id="GO:0000978">
    <property type="term" value="F:RNA polymerase II cis-regulatory region sequence-specific DNA binding"/>
    <property type="evidence" value="ECO:0007669"/>
    <property type="project" value="InterPro"/>
</dbReference>
<dbReference type="PANTHER" id="PTHR45680">
    <property type="entry name" value="NUCLEAR HORMONE RECEPTOR FAMILY"/>
    <property type="match status" value="1"/>
</dbReference>
<keyword evidence="3 11" id="KW-0479">Metal-binding</keyword>
<keyword evidence="5 11" id="KW-0862">Zinc</keyword>
<dbReference type="Pfam" id="PF00105">
    <property type="entry name" value="zf-C4"/>
    <property type="match status" value="1"/>
</dbReference>
<keyword evidence="10 11" id="KW-0539">Nucleus</keyword>
<dbReference type="Pfam" id="PF00104">
    <property type="entry name" value="Hormone_recep"/>
    <property type="match status" value="1"/>
</dbReference>
<keyword evidence="7 11" id="KW-0238">DNA-binding</keyword>
<dbReference type="Proteomes" id="UP000095282">
    <property type="component" value="Unplaced"/>
</dbReference>
<dbReference type="PROSITE" id="PS00031">
    <property type="entry name" value="NUCLEAR_REC_DBD_1"/>
    <property type="match status" value="1"/>
</dbReference>
<evidence type="ECO:0000256" key="10">
    <source>
        <dbReference type="ARBA" id="ARBA00023242"/>
    </source>
</evidence>
<dbReference type="Gene3D" id="3.30.50.10">
    <property type="entry name" value="Erythroid Transcription Factor GATA-1, subunit A"/>
    <property type="match status" value="1"/>
</dbReference>
<dbReference type="WBParaSite" id="Csp11.Scaffold463.g1546.t1">
    <property type="protein sequence ID" value="Csp11.Scaffold463.g1546.t1"/>
    <property type="gene ID" value="Csp11.Scaffold463.g1546"/>
</dbReference>
<keyword evidence="4 11" id="KW-0863">Zinc-finger</keyword>
<dbReference type="AlphaFoldDB" id="A0A1I7T1M1"/>
<evidence type="ECO:0000256" key="6">
    <source>
        <dbReference type="ARBA" id="ARBA00023015"/>
    </source>
</evidence>
<comment type="similarity">
    <text evidence="2 11">Belongs to the nuclear hormone receptor family.</text>
</comment>
<dbReference type="InterPro" id="IPR035500">
    <property type="entry name" value="NHR-like_dom_sf"/>
</dbReference>
<dbReference type="GO" id="GO:0003700">
    <property type="term" value="F:DNA-binding transcription factor activity"/>
    <property type="evidence" value="ECO:0007669"/>
    <property type="project" value="InterPro"/>
</dbReference>
<evidence type="ECO:0000256" key="4">
    <source>
        <dbReference type="ARBA" id="ARBA00022771"/>
    </source>
</evidence>
<keyword evidence="6 11" id="KW-0805">Transcription regulation</keyword>
<dbReference type="SMART" id="SM00430">
    <property type="entry name" value="HOLI"/>
    <property type="match status" value="1"/>
</dbReference>
<evidence type="ECO:0000259" key="13">
    <source>
        <dbReference type="PROSITE" id="PS51843"/>
    </source>
</evidence>
<dbReference type="PROSITE" id="PS51843">
    <property type="entry name" value="NR_LBD"/>
    <property type="match status" value="1"/>
</dbReference>
<dbReference type="InterPro" id="IPR000536">
    <property type="entry name" value="Nucl_hrmn_rcpt_lig-bd"/>
</dbReference>
<dbReference type="PROSITE" id="PS51030">
    <property type="entry name" value="NUCLEAR_REC_DBD_2"/>
    <property type="match status" value="1"/>
</dbReference>